<sequence length="111" mass="12256">MARKVTVQMIDDFDGASVAEETVRFGLDGVDYEIDLSVLNAGKLREVFELWTGHGRKTSRGLKAKRSGARPLADREQTAAIRRWARANGHDVSSRGRIHSAVVEAYEKATA</sequence>
<dbReference type="InterPro" id="IPR042261">
    <property type="entry name" value="Lsr2-like_dimerization"/>
</dbReference>
<reference evidence="4 5" key="1">
    <citation type="submission" date="2018-10" db="EMBL/GenBank/DDBJ databases">
        <title>Isolation from cow dung.</title>
        <authorList>
            <person name="Ling L."/>
        </authorList>
    </citation>
    <scope>NUCLEOTIDE SEQUENCE [LARGE SCALE GENOMIC DNA]</scope>
    <source>
        <strain evidence="4 5">NEAU-LL90</strain>
    </source>
</reference>
<evidence type="ECO:0000259" key="3">
    <source>
        <dbReference type="Pfam" id="PF23359"/>
    </source>
</evidence>
<dbReference type="GO" id="GO:0003677">
    <property type="term" value="F:DNA binding"/>
    <property type="evidence" value="ECO:0007669"/>
    <property type="project" value="UniProtKB-KW"/>
</dbReference>
<comment type="caution">
    <text evidence="4">The sequence shown here is derived from an EMBL/GenBank/DDBJ whole genome shotgun (WGS) entry which is preliminary data.</text>
</comment>
<dbReference type="Gene3D" id="4.10.320.10">
    <property type="entry name" value="E3-binding domain"/>
    <property type="match status" value="1"/>
</dbReference>
<dbReference type="AlphaFoldDB" id="A0A3M2KSF5"/>
<dbReference type="Pfam" id="PF11774">
    <property type="entry name" value="Lsr2"/>
    <property type="match status" value="1"/>
</dbReference>
<evidence type="ECO:0000256" key="1">
    <source>
        <dbReference type="ARBA" id="ARBA00023125"/>
    </source>
</evidence>
<name>A0A3M2KSF5_9NOCA</name>
<organism evidence="4 5">
    <name type="scientific">Nocardia stercoris</name>
    <dbReference type="NCBI Taxonomy" id="2483361"/>
    <lineage>
        <taxon>Bacteria</taxon>
        <taxon>Bacillati</taxon>
        <taxon>Actinomycetota</taxon>
        <taxon>Actinomycetes</taxon>
        <taxon>Mycobacteriales</taxon>
        <taxon>Nocardiaceae</taxon>
        <taxon>Nocardia</taxon>
    </lineage>
</organism>
<dbReference type="InterPro" id="IPR024412">
    <property type="entry name" value="Lsr2_dim_dom"/>
</dbReference>
<evidence type="ECO:0000259" key="2">
    <source>
        <dbReference type="Pfam" id="PF11774"/>
    </source>
</evidence>
<dbReference type="InterPro" id="IPR055370">
    <property type="entry name" value="Lsr2_DNA-bd"/>
</dbReference>
<evidence type="ECO:0000313" key="5">
    <source>
        <dbReference type="Proteomes" id="UP000279275"/>
    </source>
</evidence>
<dbReference type="RefSeq" id="WP_122191664.1">
    <property type="nucleotide sequence ID" value="NZ_RFFH01000022.1"/>
</dbReference>
<dbReference type="Proteomes" id="UP000279275">
    <property type="component" value="Unassembled WGS sequence"/>
</dbReference>
<feature type="domain" description="Lsr2 DNA-binding" evidence="3">
    <location>
        <begin position="73"/>
        <end position="109"/>
    </location>
</feature>
<dbReference type="Pfam" id="PF23359">
    <property type="entry name" value="Lsr2_DNA-bd"/>
    <property type="match status" value="1"/>
</dbReference>
<dbReference type="Gene3D" id="3.30.60.230">
    <property type="entry name" value="Lsr2, dimerization domain"/>
    <property type="match status" value="1"/>
</dbReference>
<keyword evidence="1" id="KW-0238">DNA-binding</keyword>
<feature type="domain" description="Lsr2 dimerization" evidence="2">
    <location>
        <begin position="1"/>
        <end position="58"/>
    </location>
</feature>
<protein>
    <submittedName>
        <fullName evidence="4">Lsr2 family protein</fullName>
    </submittedName>
</protein>
<gene>
    <name evidence="4" type="ORF">EBN03_30685</name>
</gene>
<keyword evidence="5" id="KW-1185">Reference proteome</keyword>
<dbReference type="GO" id="GO:0016746">
    <property type="term" value="F:acyltransferase activity"/>
    <property type="evidence" value="ECO:0007669"/>
    <property type="project" value="InterPro"/>
</dbReference>
<evidence type="ECO:0000313" key="4">
    <source>
        <dbReference type="EMBL" id="RMI28419.1"/>
    </source>
</evidence>
<dbReference type="OrthoDB" id="4113332at2"/>
<dbReference type="EMBL" id="RFFH01000022">
    <property type="protein sequence ID" value="RMI28419.1"/>
    <property type="molecule type" value="Genomic_DNA"/>
</dbReference>
<accession>A0A3M2KSF5</accession>
<dbReference type="InterPro" id="IPR036625">
    <property type="entry name" value="E3-bd_dom_sf"/>
</dbReference>
<proteinExistence type="predicted"/>